<keyword evidence="3" id="KW-1185">Reference proteome</keyword>
<sequence length="99" mass="10523">MPPLIWLPRKAPQDPSAGRGVLRGPPGQWQASTDVMVRRAPASVTTHGQGPSLFYHSFDAEAAAGAGRLRRPAATRGQEGMLLAAGRGVFLHLHFPSVC</sequence>
<accession>A0ABP7NFF4</accession>
<dbReference type="Proteomes" id="UP001499909">
    <property type="component" value="Unassembled WGS sequence"/>
</dbReference>
<gene>
    <name evidence="2" type="ORF">GCM10022406_29530</name>
</gene>
<organism evidence="2 3">
    <name type="scientific">Hymenobacter algoricola</name>
    <dbReference type="NCBI Taxonomy" id="486267"/>
    <lineage>
        <taxon>Bacteria</taxon>
        <taxon>Pseudomonadati</taxon>
        <taxon>Bacteroidota</taxon>
        <taxon>Cytophagia</taxon>
        <taxon>Cytophagales</taxon>
        <taxon>Hymenobacteraceae</taxon>
        <taxon>Hymenobacter</taxon>
    </lineage>
</organism>
<evidence type="ECO:0000313" key="2">
    <source>
        <dbReference type="EMBL" id="GAA3945582.1"/>
    </source>
</evidence>
<evidence type="ECO:0000256" key="1">
    <source>
        <dbReference type="SAM" id="MobiDB-lite"/>
    </source>
</evidence>
<evidence type="ECO:0000313" key="3">
    <source>
        <dbReference type="Proteomes" id="UP001499909"/>
    </source>
</evidence>
<proteinExistence type="predicted"/>
<feature type="region of interest" description="Disordered" evidence="1">
    <location>
        <begin position="1"/>
        <end position="29"/>
    </location>
</feature>
<reference evidence="3" key="1">
    <citation type="journal article" date="2019" name="Int. J. Syst. Evol. Microbiol.">
        <title>The Global Catalogue of Microorganisms (GCM) 10K type strain sequencing project: providing services to taxonomists for standard genome sequencing and annotation.</title>
        <authorList>
            <consortium name="The Broad Institute Genomics Platform"/>
            <consortium name="The Broad Institute Genome Sequencing Center for Infectious Disease"/>
            <person name="Wu L."/>
            <person name="Ma J."/>
        </authorList>
    </citation>
    <scope>NUCLEOTIDE SEQUENCE [LARGE SCALE GENOMIC DNA]</scope>
    <source>
        <strain evidence="3">JCM 17214</strain>
    </source>
</reference>
<name>A0ABP7NFF4_9BACT</name>
<protein>
    <submittedName>
        <fullName evidence="2">Uncharacterized protein</fullName>
    </submittedName>
</protein>
<comment type="caution">
    <text evidence="2">The sequence shown here is derived from an EMBL/GenBank/DDBJ whole genome shotgun (WGS) entry which is preliminary data.</text>
</comment>
<dbReference type="EMBL" id="BAABDH010000096">
    <property type="protein sequence ID" value="GAA3945582.1"/>
    <property type="molecule type" value="Genomic_DNA"/>
</dbReference>